<proteinExistence type="inferred from homology"/>
<keyword evidence="5" id="KW-1185">Reference proteome</keyword>
<comment type="pathway">
    <text evidence="1">Bacterial outer membrane biogenesis; LPS O-antigen biosynthesis.</text>
</comment>
<dbReference type="InterPro" id="IPR001509">
    <property type="entry name" value="Epimerase_deHydtase"/>
</dbReference>
<sequence>MRHIITGGSGFVGTYMASVLAERGENVVVFDLGEPPGMKSSLDFILGDVRQHRDLRKLQLQRDDVVYHLAARQFHGDVPYRNRDQWFSDVNVNGTRCLLEAISAGHTQRLVFFSTDMTYGKPERTPVNPTDMQRPIGPYGRSKVAAERLLMRACREFGLHATIFRPRLIAGAGRLGILMKLFRLIRAGLPVPLVGTGENRYQMIAVEDCVTAALAAVERNCPSGPFHLGSREPPTVKELLRELTRRAGSRSVLLPVPAIILKPILSLLDSVALTLLYPEQFAIANIDYLLDIEATTKGLGWAPIWSDMDIIYEAYTGFLKSL</sequence>
<evidence type="ECO:0000256" key="1">
    <source>
        <dbReference type="ARBA" id="ARBA00005125"/>
    </source>
</evidence>
<dbReference type="SUPFAM" id="SSF51735">
    <property type="entry name" value="NAD(P)-binding Rossmann-fold domains"/>
    <property type="match status" value="1"/>
</dbReference>
<organism evidence="4 5">
    <name type="scientific">Mesorhizobium neociceri</name>
    <dbReference type="NCBI Taxonomy" id="1307853"/>
    <lineage>
        <taxon>Bacteria</taxon>
        <taxon>Pseudomonadati</taxon>
        <taxon>Pseudomonadota</taxon>
        <taxon>Alphaproteobacteria</taxon>
        <taxon>Hyphomicrobiales</taxon>
        <taxon>Phyllobacteriaceae</taxon>
        <taxon>Mesorhizobium</taxon>
    </lineage>
</organism>
<dbReference type="EMBL" id="JACDTY010000017">
    <property type="protein sequence ID" value="MBA1143838.1"/>
    <property type="molecule type" value="Genomic_DNA"/>
</dbReference>
<comment type="similarity">
    <text evidence="2">Belongs to the NAD(P)-dependent epimerase/dehydratase family.</text>
</comment>
<dbReference type="InterPro" id="IPR036291">
    <property type="entry name" value="NAD(P)-bd_dom_sf"/>
</dbReference>
<gene>
    <name evidence="4" type="ORF">H0241_26830</name>
</gene>
<evidence type="ECO:0000313" key="5">
    <source>
        <dbReference type="Proteomes" id="UP000558284"/>
    </source>
</evidence>
<comment type="caution">
    <text evidence="4">The sequence shown here is derived from an EMBL/GenBank/DDBJ whole genome shotgun (WGS) entry which is preliminary data.</text>
</comment>
<dbReference type="Proteomes" id="UP000558284">
    <property type="component" value="Unassembled WGS sequence"/>
</dbReference>
<evidence type="ECO:0000313" key="4">
    <source>
        <dbReference type="EMBL" id="MBA1143838.1"/>
    </source>
</evidence>
<reference evidence="4 5" key="1">
    <citation type="submission" date="2020-07" db="EMBL/GenBank/DDBJ databases">
        <title>Definition of the novel symbiovar canariense within Mesorhizobium novociceri, a new species of genus Mesorhizobium nodulating Cicer canariense in the Caldera de Taburiente National Park (La Palma, Canary Islands).</title>
        <authorList>
            <person name="Leon-Barrios M."/>
            <person name="Perez-Yepez J."/>
            <person name="Flores-Felix J.D."/>
            <person name="Ramirez-Baena M.H."/>
            <person name="Pulido-Suarez L."/>
            <person name="Igual J.M."/>
            <person name="Velazquez E."/>
            <person name="Peix A."/>
        </authorList>
    </citation>
    <scope>NUCLEOTIDE SEQUENCE [LARGE SCALE GENOMIC DNA]</scope>
    <source>
        <strain evidence="4 5">CCANP35</strain>
    </source>
</reference>
<feature type="domain" description="NAD-dependent epimerase/dehydratase" evidence="3">
    <location>
        <begin position="4"/>
        <end position="219"/>
    </location>
</feature>
<evidence type="ECO:0000256" key="2">
    <source>
        <dbReference type="ARBA" id="ARBA00007637"/>
    </source>
</evidence>
<accession>A0A838BAZ1</accession>
<evidence type="ECO:0000259" key="3">
    <source>
        <dbReference type="Pfam" id="PF01370"/>
    </source>
</evidence>
<dbReference type="PANTHER" id="PTHR43000">
    <property type="entry name" value="DTDP-D-GLUCOSE 4,6-DEHYDRATASE-RELATED"/>
    <property type="match status" value="1"/>
</dbReference>
<name>A0A838BAZ1_9HYPH</name>
<dbReference type="AlphaFoldDB" id="A0A838BAZ1"/>
<protein>
    <submittedName>
        <fullName evidence="4">NAD(P)-dependent oxidoreductase</fullName>
    </submittedName>
</protein>
<dbReference type="Gene3D" id="3.40.50.720">
    <property type="entry name" value="NAD(P)-binding Rossmann-like Domain"/>
    <property type="match status" value="1"/>
</dbReference>
<dbReference type="Pfam" id="PF01370">
    <property type="entry name" value="Epimerase"/>
    <property type="match status" value="1"/>
</dbReference>